<feature type="chain" id="PRO_5046851435" evidence="1">
    <location>
        <begin position="23"/>
        <end position="160"/>
    </location>
</feature>
<sequence length="160" mass="17563">MEKVAFIFIGLILFSTCTLILAQSCETVSDCVHLKCVTKIKCENNHCKCVNSKHIALPLDTNCGVAACIDFCKAKGEQAYAYTLILAQSCQTVSDCVHLKCVTKIKCENNHCKCVNPKHIALPLDTNCGVAACIDFCKAKGEQAYACILNQCYCRKPPIY</sequence>
<dbReference type="EMBL" id="JAGKQM010000006">
    <property type="protein sequence ID" value="KAH0922269.1"/>
    <property type="molecule type" value="Genomic_DNA"/>
</dbReference>
<keyword evidence="1" id="KW-0732">Signal</keyword>
<name>A0ABQ8CYU9_BRANA</name>
<dbReference type="PROSITE" id="PS51257">
    <property type="entry name" value="PROKAR_LIPOPROTEIN"/>
    <property type="match status" value="1"/>
</dbReference>
<evidence type="ECO:0000256" key="1">
    <source>
        <dbReference type="SAM" id="SignalP"/>
    </source>
</evidence>
<accession>A0ABQ8CYU9</accession>
<reference evidence="2 3" key="1">
    <citation type="submission" date="2021-05" db="EMBL/GenBank/DDBJ databases">
        <title>Genome Assembly of Synthetic Allotetraploid Brassica napus Reveals Homoeologous Exchanges between Subgenomes.</title>
        <authorList>
            <person name="Davis J.T."/>
        </authorList>
    </citation>
    <scope>NUCLEOTIDE SEQUENCE [LARGE SCALE GENOMIC DNA]</scope>
    <source>
        <strain evidence="3">cv. Da-Ae</strain>
        <tissue evidence="2">Seedling</tissue>
    </source>
</reference>
<protein>
    <submittedName>
        <fullName evidence="2">Uncharacterized protein</fullName>
    </submittedName>
</protein>
<evidence type="ECO:0000313" key="3">
    <source>
        <dbReference type="Proteomes" id="UP000824890"/>
    </source>
</evidence>
<keyword evidence="3" id="KW-1185">Reference proteome</keyword>
<dbReference type="Proteomes" id="UP000824890">
    <property type="component" value="Unassembled WGS sequence"/>
</dbReference>
<evidence type="ECO:0000313" key="2">
    <source>
        <dbReference type="EMBL" id="KAH0922269.1"/>
    </source>
</evidence>
<feature type="signal peptide" evidence="1">
    <location>
        <begin position="1"/>
        <end position="22"/>
    </location>
</feature>
<proteinExistence type="predicted"/>
<organism evidence="2 3">
    <name type="scientific">Brassica napus</name>
    <name type="common">Rape</name>
    <dbReference type="NCBI Taxonomy" id="3708"/>
    <lineage>
        <taxon>Eukaryota</taxon>
        <taxon>Viridiplantae</taxon>
        <taxon>Streptophyta</taxon>
        <taxon>Embryophyta</taxon>
        <taxon>Tracheophyta</taxon>
        <taxon>Spermatophyta</taxon>
        <taxon>Magnoliopsida</taxon>
        <taxon>eudicotyledons</taxon>
        <taxon>Gunneridae</taxon>
        <taxon>Pentapetalae</taxon>
        <taxon>rosids</taxon>
        <taxon>malvids</taxon>
        <taxon>Brassicales</taxon>
        <taxon>Brassicaceae</taxon>
        <taxon>Brassiceae</taxon>
        <taxon>Brassica</taxon>
    </lineage>
</organism>
<gene>
    <name evidence="2" type="ORF">HID58_022287</name>
</gene>
<comment type="caution">
    <text evidence="2">The sequence shown here is derived from an EMBL/GenBank/DDBJ whole genome shotgun (WGS) entry which is preliminary data.</text>
</comment>